<organism evidence="2 3">
    <name type="scientific">Hyalangium rubrum</name>
    <dbReference type="NCBI Taxonomy" id="3103134"/>
    <lineage>
        <taxon>Bacteria</taxon>
        <taxon>Pseudomonadati</taxon>
        <taxon>Myxococcota</taxon>
        <taxon>Myxococcia</taxon>
        <taxon>Myxococcales</taxon>
        <taxon>Cystobacterineae</taxon>
        <taxon>Archangiaceae</taxon>
        <taxon>Hyalangium</taxon>
    </lineage>
</organism>
<dbReference type="Gene3D" id="3.40.430.10">
    <property type="entry name" value="Dihydrofolate Reductase, subunit A"/>
    <property type="match status" value="1"/>
</dbReference>
<dbReference type="EMBL" id="JAXIVS010000004">
    <property type="protein sequence ID" value="MDY7227372.1"/>
    <property type="molecule type" value="Genomic_DNA"/>
</dbReference>
<evidence type="ECO:0000259" key="1">
    <source>
        <dbReference type="Pfam" id="PF01872"/>
    </source>
</evidence>
<proteinExistence type="predicted"/>
<evidence type="ECO:0000313" key="3">
    <source>
        <dbReference type="Proteomes" id="UP001291309"/>
    </source>
</evidence>
<dbReference type="InterPro" id="IPR002734">
    <property type="entry name" value="RibDG_C"/>
</dbReference>
<dbReference type="SUPFAM" id="SSF53597">
    <property type="entry name" value="Dihydrofolate reductase-like"/>
    <property type="match status" value="1"/>
</dbReference>
<protein>
    <submittedName>
        <fullName evidence="2">Dihydrofolate reductase family protein</fullName>
    </submittedName>
</protein>
<evidence type="ECO:0000313" key="2">
    <source>
        <dbReference type="EMBL" id="MDY7227372.1"/>
    </source>
</evidence>
<dbReference type="Proteomes" id="UP001291309">
    <property type="component" value="Unassembled WGS sequence"/>
</dbReference>
<keyword evidence="3" id="KW-1185">Reference proteome</keyword>
<dbReference type="Pfam" id="PF01872">
    <property type="entry name" value="RibD_C"/>
    <property type="match status" value="1"/>
</dbReference>
<feature type="domain" description="Bacterial bifunctional deaminase-reductase C-terminal" evidence="1">
    <location>
        <begin position="5"/>
        <end position="174"/>
    </location>
</feature>
<gene>
    <name evidence="2" type="ORF">SYV04_13250</name>
</gene>
<dbReference type="PANTHER" id="PTHR38011">
    <property type="entry name" value="DIHYDROFOLATE REDUCTASE FAMILY PROTEIN (AFU_ORTHOLOGUE AFUA_8G06820)"/>
    <property type="match status" value="1"/>
</dbReference>
<accession>A0ABU5H1P6</accession>
<dbReference type="RefSeq" id="WP_321546099.1">
    <property type="nucleotide sequence ID" value="NZ_JAXIVS010000004.1"/>
</dbReference>
<sequence length="185" mass="20912">MGVLTFALNVTLDGCYDHREGIADDELHDHFTQLMDAAGAMLWGRITYEMMESYWPAVARDEKAPRAMREWAQKLDAKPKYVVSASRHDFPWNNTFRIAGDLHEAVTQLKEKTPRGVLVGSPMLAAGLERLGLIDEYRFVVHPVLAGHGPTLFQGLERSRRLELLSTKRFASGAMALHHRRVDAK</sequence>
<comment type="caution">
    <text evidence="2">The sequence shown here is derived from an EMBL/GenBank/DDBJ whole genome shotgun (WGS) entry which is preliminary data.</text>
</comment>
<dbReference type="InterPro" id="IPR050765">
    <property type="entry name" value="Riboflavin_Biosynth_HTPR"/>
</dbReference>
<dbReference type="PANTHER" id="PTHR38011:SF2">
    <property type="entry name" value="BIFUNCTIONAL DEAMINASE-REDUCTASE DOMAIN PROTEIN"/>
    <property type="match status" value="1"/>
</dbReference>
<dbReference type="InterPro" id="IPR024072">
    <property type="entry name" value="DHFR-like_dom_sf"/>
</dbReference>
<reference evidence="2 3" key="1">
    <citation type="submission" date="2023-12" db="EMBL/GenBank/DDBJ databases">
        <title>the genome sequence of Hyalangium sp. s54d21.</title>
        <authorList>
            <person name="Zhang X."/>
        </authorList>
    </citation>
    <scope>NUCLEOTIDE SEQUENCE [LARGE SCALE GENOMIC DNA]</scope>
    <source>
        <strain evidence="3">s54d21</strain>
    </source>
</reference>
<name>A0ABU5H1P6_9BACT</name>